<dbReference type="OrthoDB" id="9451547at2759"/>
<evidence type="ECO:0000313" key="2">
    <source>
        <dbReference type="EMBL" id="ORY10060.1"/>
    </source>
</evidence>
<accession>A0A1Y1ZIH2</accession>
<keyword evidence="3" id="KW-1185">Reference proteome</keyword>
<dbReference type="EMBL" id="MCFA01000078">
    <property type="protein sequence ID" value="ORY10060.1"/>
    <property type="molecule type" value="Genomic_DNA"/>
</dbReference>
<feature type="non-terminal residue" evidence="2">
    <location>
        <position position="71"/>
    </location>
</feature>
<gene>
    <name evidence="2" type="ORF">BCR34DRAFT_444635</name>
</gene>
<dbReference type="PANTHER" id="PTHR35043">
    <property type="entry name" value="TRANSCRIPTION FACTOR DOMAIN-CONTAINING PROTEIN"/>
    <property type="match status" value="1"/>
</dbReference>
<keyword evidence="1" id="KW-1133">Transmembrane helix</keyword>
<evidence type="ECO:0000256" key="1">
    <source>
        <dbReference type="SAM" id="Phobius"/>
    </source>
</evidence>
<feature type="non-terminal residue" evidence="2">
    <location>
        <position position="1"/>
    </location>
</feature>
<proteinExistence type="predicted"/>
<name>A0A1Y1ZIH2_9PLEO</name>
<dbReference type="PANTHER" id="PTHR35043:SF8">
    <property type="entry name" value="DUF4220 DOMAIN-CONTAINING PROTEIN"/>
    <property type="match status" value="1"/>
</dbReference>
<sequence length="71" mass="7814">LSVDEADIKDRSKADWLAKSVAIAQIDWLVVSVLARKALSLTISPLEVCTVAFAILATATWLANWYKPKDI</sequence>
<evidence type="ECO:0000313" key="3">
    <source>
        <dbReference type="Proteomes" id="UP000193144"/>
    </source>
</evidence>
<protein>
    <submittedName>
        <fullName evidence="2">Uncharacterized protein</fullName>
    </submittedName>
</protein>
<organism evidence="2 3">
    <name type="scientific">Clohesyomyces aquaticus</name>
    <dbReference type="NCBI Taxonomy" id="1231657"/>
    <lineage>
        <taxon>Eukaryota</taxon>
        <taxon>Fungi</taxon>
        <taxon>Dikarya</taxon>
        <taxon>Ascomycota</taxon>
        <taxon>Pezizomycotina</taxon>
        <taxon>Dothideomycetes</taxon>
        <taxon>Pleosporomycetidae</taxon>
        <taxon>Pleosporales</taxon>
        <taxon>Lindgomycetaceae</taxon>
        <taxon>Clohesyomyces</taxon>
    </lineage>
</organism>
<feature type="transmembrane region" description="Helical" evidence="1">
    <location>
        <begin position="46"/>
        <end position="66"/>
    </location>
</feature>
<keyword evidence="1" id="KW-0812">Transmembrane</keyword>
<dbReference type="Proteomes" id="UP000193144">
    <property type="component" value="Unassembled WGS sequence"/>
</dbReference>
<keyword evidence="1" id="KW-0472">Membrane</keyword>
<dbReference type="AlphaFoldDB" id="A0A1Y1ZIH2"/>
<reference evidence="2 3" key="1">
    <citation type="submission" date="2016-07" db="EMBL/GenBank/DDBJ databases">
        <title>Pervasive Adenine N6-methylation of Active Genes in Fungi.</title>
        <authorList>
            <consortium name="DOE Joint Genome Institute"/>
            <person name="Mondo S.J."/>
            <person name="Dannebaum R.O."/>
            <person name="Kuo R.C."/>
            <person name="Labutti K."/>
            <person name="Haridas S."/>
            <person name="Kuo A."/>
            <person name="Salamov A."/>
            <person name="Ahrendt S.R."/>
            <person name="Lipzen A."/>
            <person name="Sullivan W."/>
            <person name="Andreopoulos W.B."/>
            <person name="Clum A."/>
            <person name="Lindquist E."/>
            <person name="Daum C."/>
            <person name="Ramamoorthy G.K."/>
            <person name="Gryganskyi A."/>
            <person name="Culley D."/>
            <person name="Magnuson J.K."/>
            <person name="James T.Y."/>
            <person name="O'Malley M.A."/>
            <person name="Stajich J.E."/>
            <person name="Spatafora J.W."/>
            <person name="Visel A."/>
            <person name="Grigoriev I.V."/>
        </authorList>
    </citation>
    <scope>NUCLEOTIDE SEQUENCE [LARGE SCALE GENOMIC DNA]</scope>
    <source>
        <strain evidence="2 3">CBS 115471</strain>
    </source>
</reference>
<dbReference type="STRING" id="1231657.A0A1Y1ZIH2"/>
<comment type="caution">
    <text evidence="2">The sequence shown here is derived from an EMBL/GenBank/DDBJ whole genome shotgun (WGS) entry which is preliminary data.</text>
</comment>